<feature type="region of interest" description="Disordered" evidence="11">
    <location>
        <begin position="541"/>
        <end position="580"/>
    </location>
</feature>
<dbReference type="EMBL" id="RIBY02001180">
    <property type="protein sequence ID" value="KAH9831692.1"/>
    <property type="molecule type" value="Genomic_DNA"/>
</dbReference>
<feature type="domain" description="DhaK" evidence="13">
    <location>
        <begin position="9"/>
        <end position="348"/>
    </location>
</feature>
<evidence type="ECO:0000259" key="13">
    <source>
        <dbReference type="PROSITE" id="PS51481"/>
    </source>
</evidence>
<evidence type="ECO:0000256" key="9">
    <source>
        <dbReference type="ARBA" id="ARBA00047974"/>
    </source>
</evidence>
<dbReference type="Gene3D" id="3.40.50.10440">
    <property type="entry name" value="Dihydroxyacetone kinase, domain 1"/>
    <property type="match status" value="1"/>
</dbReference>
<dbReference type="Gene3D" id="1.25.40.340">
    <property type="match status" value="1"/>
</dbReference>
<dbReference type="PANTHER" id="PTHR28629:SF1">
    <property type="entry name" value="YALI0F01606P"/>
    <property type="match status" value="1"/>
</dbReference>
<dbReference type="SMART" id="SM01120">
    <property type="entry name" value="Dak2"/>
    <property type="match status" value="1"/>
</dbReference>
<protein>
    <submittedName>
        <fullName evidence="14">Dihydroxyacetone kinase like protein</fullName>
    </submittedName>
</protein>
<evidence type="ECO:0000256" key="2">
    <source>
        <dbReference type="ARBA" id="ARBA00004778"/>
    </source>
</evidence>
<feature type="compositionally biased region" description="Polar residues" evidence="11">
    <location>
        <begin position="569"/>
        <end position="580"/>
    </location>
</feature>
<dbReference type="SUPFAM" id="SSF101473">
    <property type="entry name" value="DhaL-like"/>
    <property type="match status" value="1"/>
</dbReference>
<keyword evidence="15" id="KW-1185">Reference proteome</keyword>
<evidence type="ECO:0000256" key="3">
    <source>
        <dbReference type="ARBA" id="ARBA00008757"/>
    </source>
</evidence>
<dbReference type="PROSITE" id="PS51481">
    <property type="entry name" value="DHAK"/>
    <property type="match status" value="1"/>
</dbReference>
<evidence type="ECO:0000256" key="8">
    <source>
        <dbReference type="ARBA" id="ARBA00022840"/>
    </source>
</evidence>
<keyword evidence="8" id="KW-0067">ATP-binding</keyword>
<dbReference type="InterPro" id="IPR004006">
    <property type="entry name" value="DhaK_dom"/>
</dbReference>
<keyword evidence="6 14" id="KW-0418">Kinase</keyword>
<comment type="catalytic activity">
    <reaction evidence="10">
        <text>dihydroxyacetone + ATP = dihydroxyacetone phosphate + ADP + H(+)</text>
        <dbReference type="Rhea" id="RHEA:15773"/>
        <dbReference type="ChEBI" id="CHEBI:15378"/>
        <dbReference type="ChEBI" id="CHEBI:16016"/>
        <dbReference type="ChEBI" id="CHEBI:30616"/>
        <dbReference type="ChEBI" id="CHEBI:57642"/>
        <dbReference type="ChEBI" id="CHEBI:456216"/>
        <dbReference type="EC" id="2.7.1.29"/>
    </reaction>
</comment>
<sequence length="614" mass="66181">MSTKHFFPSTEGVVVLGLDSLVARNKHLALDAPNKVVYNRTHSRKKVTVISGGGSGHEPAWSGYVGDGMLSAAVNGDVFASPATKQIMAAINHVPSDAGIILCITNYTGDNLHFGLAREKAAGQGHKVAILRMTDDVALGRKQTENTGRRGLAANMFVLKLCGSAAEHGYDFETAYRIGYAVNDNAVTVGSSLDHCHIPGREHHRSIPEAAYVLGMGIHNEPGLFERSPMPPVEDIVKDMLNFCLEPADEDRSFVEFRKGDVVALLINNFGGMSNFEIEALTTVTRRMLEKDWDIVPERIYASCFETSLNAPGWSISLVNFSGIERQASTPVSTLLELLDADTKAPAWPRNGYADASVPTANGQATAVSALDVAAQKGPEVDPAVIESALRRASEAAIKAEPDITRWDIQMGDGDCGEAVESMCKGILAKLDSGLTASGNLFRILDEVEAAVEEVGGTLGAIISIILASYTSHLRLMYAKNESSFELSTKSASQAAGQALKNLMGYTSARQGGRTVMDALIPFCETFEKGSDLSQAVEAAEQGAESTRGMKAKFGRGQSLTPEERRDTNGSQRHTWASRAQNRSTTHLLTLALWLRRFSCEGCLMVCRSRSHCH</sequence>
<organism evidence="14 15">
    <name type="scientific">Teratosphaeria destructans</name>
    <dbReference type="NCBI Taxonomy" id="418781"/>
    <lineage>
        <taxon>Eukaryota</taxon>
        <taxon>Fungi</taxon>
        <taxon>Dikarya</taxon>
        <taxon>Ascomycota</taxon>
        <taxon>Pezizomycotina</taxon>
        <taxon>Dothideomycetes</taxon>
        <taxon>Dothideomycetidae</taxon>
        <taxon>Mycosphaerellales</taxon>
        <taxon>Teratosphaeriaceae</taxon>
        <taxon>Teratosphaeria</taxon>
    </lineage>
</organism>
<dbReference type="FunFam" id="3.30.1180.20:FF:000001">
    <property type="entry name" value="Dihydroxyacetone kinase 1"/>
    <property type="match status" value="1"/>
</dbReference>
<keyword evidence="4" id="KW-0808">Transferase</keyword>
<evidence type="ECO:0000313" key="14">
    <source>
        <dbReference type="EMBL" id="KAH9831692.1"/>
    </source>
</evidence>
<dbReference type="PROSITE" id="PS51480">
    <property type="entry name" value="DHAL"/>
    <property type="match status" value="1"/>
</dbReference>
<feature type="domain" description="DhaL" evidence="12">
    <location>
        <begin position="384"/>
        <end position="582"/>
    </location>
</feature>
<dbReference type="InterPro" id="IPR004007">
    <property type="entry name" value="DhaL_dom"/>
</dbReference>
<dbReference type="Pfam" id="PF02733">
    <property type="entry name" value="Dak1"/>
    <property type="match status" value="1"/>
</dbReference>
<evidence type="ECO:0000256" key="11">
    <source>
        <dbReference type="SAM" id="MobiDB-lite"/>
    </source>
</evidence>
<evidence type="ECO:0000256" key="7">
    <source>
        <dbReference type="ARBA" id="ARBA00022798"/>
    </source>
</evidence>
<dbReference type="Pfam" id="PF02734">
    <property type="entry name" value="Dak2"/>
    <property type="match status" value="1"/>
</dbReference>
<comment type="caution">
    <text evidence="14">The sequence shown here is derived from an EMBL/GenBank/DDBJ whole genome shotgun (WGS) entry which is preliminary data.</text>
</comment>
<evidence type="ECO:0000256" key="6">
    <source>
        <dbReference type="ARBA" id="ARBA00022777"/>
    </source>
</evidence>
<keyword evidence="7" id="KW-0319">Glycerol metabolism</keyword>
<dbReference type="GO" id="GO:0005829">
    <property type="term" value="C:cytosol"/>
    <property type="evidence" value="ECO:0007669"/>
    <property type="project" value="TreeGrafter"/>
</dbReference>
<dbReference type="GO" id="GO:0004371">
    <property type="term" value="F:glycerone kinase activity"/>
    <property type="evidence" value="ECO:0007669"/>
    <property type="project" value="UniProtKB-EC"/>
</dbReference>
<dbReference type="SUPFAM" id="SSF82549">
    <property type="entry name" value="DAK1/DegV-like"/>
    <property type="match status" value="1"/>
</dbReference>
<dbReference type="AlphaFoldDB" id="A0A9W7SVC8"/>
<dbReference type="Gene3D" id="3.30.1180.20">
    <property type="entry name" value="Dihydroxyacetone kinase, domain 2"/>
    <property type="match status" value="1"/>
</dbReference>
<dbReference type="GO" id="GO:0019563">
    <property type="term" value="P:glycerol catabolic process"/>
    <property type="evidence" value="ECO:0007669"/>
    <property type="project" value="TreeGrafter"/>
</dbReference>
<accession>A0A9W7SVC8</accession>
<reference evidence="14 15" key="2">
    <citation type="journal article" date="2021" name="Curr. Genet.">
        <title>Genetic response to nitrogen starvation in the aggressive Eucalyptus foliar pathogen Teratosphaeria destructans.</title>
        <authorList>
            <person name="Havenga M."/>
            <person name="Wingfield B.D."/>
            <person name="Wingfield M.J."/>
            <person name="Dreyer L.L."/>
            <person name="Roets F."/>
            <person name="Aylward J."/>
        </authorList>
    </citation>
    <scope>NUCLEOTIDE SEQUENCE [LARGE SCALE GENOMIC DNA]</scope>
    <source>
        <strain evidence="14">CMW44962</strain>
    </source>
</reference>
<evidence type="ECO:0000256" key="10">
    <source>
        <dbReference type="ARBA" id="ARBA00048898"/>
    </source>
</evidence>
<name>A0A9W7SVC8_9PEZI</name>
<evidence type="ECO:0000313" key="15">
    <source>
        <dbReference type="Proteomes" id="UP001138500"/>
    </source>
</evidence>
<reference evidence="14 15" key="1">
    <citation type="journal article" date="2018" name="IMA Fungus">
        <title>IMA Genome-F 10: Nine draft genome sequences of Claviceps purpurea s.lat., including C. arundinis, C. humidiphila, and C. cf. spartinae, pseudomolecules for the pitch canker pathogen Fusarium circinatum, draft genome of Davidsoniella eucalypti, Grosmannia galeiformis, Quambalaria eucalypti, and Teratosphaeria destructans.</title>
        <authorList>
            <person name="Wingfield B.D."/>
            <person name="Liu M."/>
            <person name="Nguyen H.D."/>
            <person name="Lane F.A."/>
            <person name="Morgan S.W."/>
            <person name="De Vos L."/>
            <person name="Wilken P.M."/>
            <person name="Duong T.A."/>
            <person name="Aylward J."/>
            <person name="Coetzee M.P."/>
            <person name="Dadej K."/>
            <person name="De Beer Z.W."/>
            <person name="Findlay W."/>
            <person name="Havenga M."/>
            <person name="Kolarik M."/>
            <person name="Menzies J.G."/>
            <person name="Naidoo K."/>
            <person name="Pochopski O."/>
            <person name="Shoukouhi P."/>
            <person name="Santana Q.C."/>
            <person name="Seifert K.A."/>
            <person name="Soal N."/>
            <person name="Steenkamp E.T."/>
            <person name="Tatham C.T."/>
            <person name="van der Nest M.A."/>
            <person name="Wingfield M.J."/>
        </authorList>
    </citation>
    <scope>NUCLEOTIDE SEQUENCE [LARGE SCALE GENOMIC DNA]</scope>
    <source>
        <strain evidence="14">CMW44962</strain>
    </source>
</reference>
<evidence type="ECO:0000256" key="5">
    <source>
        <dbReference type="ARBA" id="ARBA00022741"/>
    </source>
</evidence>
<proteinExistence type="inferred from homology"/>
<dbReference type="GO" id="GO:0005524">
    <property type="term" value="F:ATP binding"/>
    <property type="evidence" value="ECO:0007669"/>
    <property type="project" value="UniProtKB-KW"/>
</dbReference>
<dbReference type="Proteomes" id="UP001138500">
    <property type="component" value="Unassembled WGS sequence"/>
</dbReference>
<dbReference type="FunFam" id="3.40.50.10440:FF:000001">
    <property type="entry name" value="Dihydroxyacetone kinase, DhaK subunit"/>
    <property type="match status" value="1"/>
</dbReference>
<evidence type="ECO:0000259" key="12">
    <source>
        <dbReference type="PROSITE" id="PS51480"/>
    </source>
</evidence>
<dbReference type="GO" id="GO:0050354">
    <property type="term" value="F:triokinase activity"/>
    <property type="evidence" value="ECO:0007669"/>
    <property type="project" value="UniProtKB-EC"/>
</dbReference>
<comment type="catalytic activity">
    <reaction evidence="9">
        <text>D-glyceraldehyde + ATP = D-glyceraldehyde 3-phosphate + ADP + H(+)</text>
        <dbReference type="Rhea" id="RHEA:13941"/>
        <dbReference type="ChEBI" id="CHEBI:15378"/>
        <dbReference type="ChEBI" id="CHEBI:17378"/>
        <dbReference type="ChEBI" id="CHEBI:30616"/>
        <dbReference type="ChEBI" id="CHEBI:59776"/>
        <dbReference type="ChEBI" id="CHEBI:456216"/>
        <dbReference type="EC" id="2.7.1.28"/>
    </reaction>
</comment>
<evidence type="ECO:0000256" key="1">
    <source>
        <dbReference type="ARBA" id="ARBA00003264"/>
    </source>
</evidence>
<keyword evidence="5" id="KW-0547">Nucleotide-binding</keyword>
<gene>
    <name evidence="14" type="ORF">Tdes44962_MAKER08914</name>
</gene>
<dbReference type="InterPro" id="IPR050861">
    <property type="entry name" value="Dihydroxyacetone_Kinase"/>
</dbReference>
<dbReference type="OrthoDB" id="1724672at2759"/>
<comment type="function">
    <text evidence="1">Catalyzes both the phosphorylation of dihydroxyacetone and of glyceraldehyde.</text>
</comment>
<comment type="pathway">
    <text evidence="2">Polyol metabolism; glycerol fermentation; glycerone phosphate from glycerol (oxidative route): step 2/2.</text>
</comment>
<dbReference type="InterPro" id="IPR036117">
    <property type="entry name" value="DhaL_dom_sf"/>
</dbReference>
<dbReference type="PANTHER" id="PTHR28629">
    <property type="entry name" value="TRIOKINASE/FMN CYCLASE"/>
    <property type="match status" value="1"/>
</dbReference>
<evidence type="ECO:0000256" key="4">
    <source>
        <dbReference type="ARBA" id="ARBA00022679"/>
    </source>
</evidence>
<comment type="similarity">
    <text evidence="3">Belongs to the dihydroxyacetone kinase (DAK) family.</text>
</comment>